<keyword evidence="1" id="KW-1133">Transmembrane helix</keyword>
<proteinExistence type="predicted"/>
<dbReference type="Proteomes" id="UP001189429">
    <property type="component" value="Unassembled WGS sequence"/>
</dbReference>
<evidence type="ECO:0000313" key="2">
    <source>
        <dbReference type="EMBL" id="CAK0797535.1"/>
    </source>
</evidence>
<dbReference type="EMBL" id="CAUYUJ010001769">
    <property type="protein sequence ID" value="CAK0797535.1"/>
    <property type="molecule type" value="Genomic_DNA"/>
</dbReference>
<name>A0ABN9PWT3_9DINO</name>
<protein>
    <recommendedName>
        <fullName evidence="4">Mitochondrial pyruvate carrier</fullName>
    </recommendedName>
</protein>
<feature type="transmembrane region" description="Helical" evidence="1">
    <location>
        <begin position="81"/>
        <end position="98"/>
    </location>
</feature>
<evidence type="ECO:0000256" key="1">
    <source>
        <dbReference type="SAM" id="Phobius"/>
    </source>
</evidence>
<accession>A0ABN9PWT3</accession>
<keyword evidence="1" id="KW-0812">Transmembrane</keyword>
<gene>
    <name evidence="2" type="ORF">PCOR1329_LOCUS6581</name>
</gene>
<organism evidence="2 3">
    <name type="scientific">Prorocentrum cordatum</name>
    <dbReference type="NCBI Taxonomy" id="2364126"/>
    <lineage>
        <taxon>Eukaryota</taxon>
        <taxon>Sar</taxon>
        <taxon>Alveolata</taxon>
        <taxon>Dinophyceae</taxon>
        <taxon>Prorocentrales</taxon>
        <taxon>Prorocentraceae</taxon>
        <taxon>Prorocentrum</taxon>
    </lineage>
</organism>
<comment type="caution">
    <text evidence="2">The sequence shown here is derived from an EMBL/GenBank/DDBJ whole genome shotgun (WGS) entry which is preliminary data.</text>
</comment>
<evidence type="ECO:0000313" key="3">
    <source>
        <dbReference type="Proteomes" id="UP001189429"/>
    </source>
</evidence>
<feature type="transmembrane region" description="Helical" evidence="1">
    <location>
        <begin position="110"/>
        <end position="131"/>
    </location>
</feature>
<keyword evidence="3" id="KW-1185">Reference proteome</keyword>
<reference evidence="2" key="1">
    <citation type="submission" date="2023-10" db="EMBL/GenBank/DDBJ databases">
        <authorList>
            <person name="Chen Y."/>
            <person name="Shah S."/>
            <person name="Dougan E. K."/>
            <person name="Thang M."/>
            <person name="Chan C."/>
        </authorList>
    </citation>
    <scope>NUCLEOTIDE SEQUENCE [LARGE SCALE GENOMIC DNA]</scope>
</reference>
<keyword evidence="1" id="KW-0472">Membrane</keyword>
<evidence type="ECO:0008006" key="4">
    <source>
        <dbReference type="Google" id="ProtNLM"/>
    </source>
</evidence>
<sequence>MPELKDYVYGFCMCATSLYSVEMLWQAKEAQTKYLVKGSTSNEASVAFTQWFGAAIGQIAMISAAGYLAAHKAGADSVKNAMGVTSAASTLWSFARFQKSVQDGVQKPDITAPIFHTTSFVGLLACFLPGFMKDLK</sequence>
<feature type="transmembrane region" description="Helical" evidence="1">
    <location>
        <begin position="7"/>
        <end position="27"/>
    </location>
</feature>
<feature type="transmembrane region" description="Helical" evidence="1">
    <location>
        <begin position="47"/>
        <end position="69"/>
    </location>
</feature>